<feature type="transmembrane region" description="Helical" evidence="2">
    <location>
        <begin position="57"/>
        <end position="76"/>
    </location>
</feature>
<proteinExistence type="predicted"/>
<feature type="transmembrane region" description="Helical" evidence="2">
    <location>
        <begin position="375"/>
        <end position="394"/>
    </location>
</feature>
<dbReference type="AlphaFoldDB" id="A0AAU8N513"/>
<evidence type="ECO:0000256" key="2">
    <source>
        <dbReference type="SAM" id="Phobius"/>
    </source>
</evidence>
<dbReference type="EMBL" id="CP159989">
    <property type="protein sequence ID" value="XCP82792.1"/>
    <property type="molecule type" value="Genomic_DNA"/>
</dbReference>
<keyword evidence="2" id="KW-0472">Membrane</keyword>
<feature type="transmembrane region" description="Helical" evidence="2">
    <location>
        <begin position="293"/>
        <end position="314"/>
    </location>
</feature>
<evidence type="ECO:0000256" key="1">
    <source>
        <dbReference type="SAM" id="MobiDB-lite"/>
    </source>
</evidence>
<feature type="transmembrane region" description="Helical" evidence="2">
    <location>
        <begin position="350"/>
        <end position="368"/>
    </location>
</feature>
<protein>
    <recommendedName>
        <fullName evidence="4">Integral membrane protein</fullName>
    </recommendedName>
</protein>
<feature type="transmembrane region" description="Helical" evidence="2">
    <location>
        <begin position="221"/>
        <end position="251"/>
    </location>
</feature>
<organism evidence="3">
    <name type="scientific">Actinomyces timonensis</name>
    <dbReference type="NCBI Taxonomy" id="1288391"/>
    <lineage>
        <taxon>Bacteria</taxon>
        <taxon>Bacillati</taxon>
        <taxon>Actinomycetota</taxon>
        <taxon>Actinomycetes</taxon>
        <taxon>Actinomycetales</taxon>
        <taxon>Actinomycetaceae</taxon>
        <taxon>Actinomyces</taxon>
    </lineage>
</organism>
<reference evidence="3" key="1">
    <citation type="submission" date="2024-05" db="EMBL/GenBank/DDBJ databases">
        <title>Draft genome assemblies of 36 bacteria isolated from hibernating arctic ground squirrels.</title>
        <authorList>
            <person name="McKee H."/>
            <person name="Mullen L."/>
            <person name="Drown D.M."/>
            <person name="Duddleston K.N."/>
        </authorList>
    </citation>
    <scope>NUCLEOTIDE SEQUENCE</scope>
    <source>
        <strain evidence="3">AR004</strain>
    </source>
</reference>
<evidence type="ECO:0000313" key="3">
    <source>
        <dbReference type="EMBL" id="XCP82792.1"/>
    </source>
</evidence>
<evidence type="ECO:0008006" key="4">
    <source>
        <dbReference type="Google" id="ProtNLM"/>
    </source>
</evidence>
<keyword evidence="2" id="KW-0812">Transmembrane</keyword>
<accession>A0AAU8N513</accession>
<gene>
    <name evidence="3" type="ORF">ABXS69_02515</name>
</gene>
<feature type="transmembrane region" description="Helical" evidence="2">
    <location>
        <begin position="179"/>
        <end position="201"/>
    </location>
</feature>
<name>A0AAU8N513_9ACTO</name>
<feature type="region of interest" description="Disordered" evidence="1">
    <location>
        <begin position="1"/>
        <end position="49"/>
    </location>
</feature>
<feature type="transmembrane region" description="Helical" evidence="2">
    <location>
        <begin position="148"/>
        <end position="167"/>
    </location>
</feature>
<dbReference type="RefSeq" id="WP_366181027.1">
    <property type="nucleotide sequence ID" value="NZ_CP159989.1"/>
</dbReference>
<sequence>MPDIQSPGRPIPRPDQTQPDQTGPDYGGPSPLAGPAGPPAHAPGAARAPRPPRAARVLAVWGAASLLTLLMLRLGAQDAPATPWAGPAPSWSEHISFWDAGWYERVFREGYPAVLPEGGGGAVAQNSWAFMPLLPLLATPLTWLGLPFYPAAALVAITASGAGAVVMDRWMAPRVGEAPSLWGVALTWTSMCAAVLQVPYAESLGLVLVAGALMAAERGRFAVSALLIMVGSVARPIGLPLALALGLWWLWELAAARGHEGPGDDRDGGRARAWARRLGPGWARLGGRGRAGLGALTAVALVSALVWPVAAWMATGRMDAYTATETSWRGGGLTPFLPWLDRGQWWVGEHLGWLLVACALALAALGLGSRASRSLGPAAWFWCVAYALYLLAFFDPTTSLLRILLPLAPLAWAAAASVGSRGRWALAVAGVMAQAFWISWVWDLSSAITWVP</sequence>
<feature type="transmembrane region" description="Helical" evidence="2">
    <location>
        <begin position="400"/>
        <end position="417"/>
    </location>
</feature>
<keyword evidence="2" id="KW-1133">Transmembrane helix</keyword>
<feature type="transmembrane region" description="Helical" evidence="2">
    <location>
        <begin position="424"/>
        <end position="442"/>
    </location>
</feature>